<feature type="transmembrane region" description="Helical" evidence="6">
    <location>
        <begin position="93"/>
        <end position="116"/>
    </location>
</feature>
<dbReference type="PANTHER" id="PTHR30250:SF26">
    <property type="entry name" value="PSMA PROTEIN"/>
    <property type="match status" value="1"/>
</dbReference>
<keyword evidence="3 6" id="KW-0812">Transmembrane</keyword>
<feature type="transmembrane region" description="Helical" evidence="6">
    <location>
        <begin position="52"/>
        <end position="72"/>
    </location>
</feature>
<keyword evidence="2" id="KW-1003">Cell membrane</keyword>
<name>A0A3E4R078_BACUN</name>
<dbReference type="AlphaFoldDB" id="A0A3E4R078"/>
<keyword evidence="4 6" id="KW-1133">Transmembrane helix</keyword>
<protein>
    <submittedName>
        <fullName evidence="7">Sugar transporter</fullName>
    </submittedName>
</protein>
<keyword evidence="7" id="KW-0762">Sugar transport</keyword>
<evidence type="ECO:0000313" key="7">
    <source>
        <dbReference type="EMBL" id="RGL12837.1"/>
    </source>
</evidence>
<keyword evidence="5 6" id="KW-0472">Membrane</keyword>
<feature type="transmembrane region" description="Helical" evidence="6">
    <location>
        <begin position="273"/>
        <end position="297"/>
    </location>
</feature>
<evidence type="ECO:0000256" key="3">
    <source>
        <dbReference type="ARBA" id="ARBA00022692"/>
    </source>
</evidence>
<evidence type="ECO:0000256" key="6">
    <source>
        <dbReference type="SAM" id="Phobius"/>
    </source>
</evidence>
<dbReference type="Proteomes" id="UP000260795">
    <property type="component" value="Unassembled WGS sequence"/>
</dbReference>
<feature type="transmembrane region" description="Helical" evidence="6">
    <location>
        <begin position="187"/>
        <end position="207"/>
    </location>
</feature>
<dbReference type="PANTHER" id="PTHR30250">
    <property type="entry name" value="PST FAMILY PREDICTED COLANIC ACID TRANSPORTER"/>
    <property type="match status" value="1"/>
</dbReference>
<gene>
    <name evidence="7" type="ORF">DXC80_11800</name>
</gene>
<evidence type="ECO:0000256" key="2">
    <source>
        <dbReference type="ARBA" id="ARBA00022475"/>
    </source>
</evidence>
<feature type="transmembrane region" description="Helical" evidence="6">
    <location>
        <begin position="472"/>
        <end position="495"/>
    </location>
</feature>
<feature type="transmembrane region" description="Helical" evidence="6">
    <location>
        <begin position="350"/>
        <end position="372"/>
    </location>
</feature>
<feature type="transmembrane region" description="Helical" evidence="6">
    <location>
        <begin position="122"/>
        <end position="143"/>
    </location>
</feature>
<accession>A0A3E4R078</accession>
<feature type="transmembrane region" description="Helical" evidence="6">
    <location>
        <begin position="406"/>
        <end position="426"/>
    </location>
</feature>
<evidence type="ECO:0000256" key="1">
    <source>
        <dbReference type="ARBA" id="ARBA00004651"/>
    </source>
</evidence>
<evidence type="ECO:0000256" key="5">
    <source>
        <dbReference type="ARBA" id="ARBA00023136"/>
    </source>
</evidence>
<comment type="subcellular location">
    <subcellularLocation>
        <location evidence="1">Cell membrane</location>
        <topology evidence="1">Multi-pass membrane protein</topology>
    </subcellularLocation>
</comment>
<dbReference type="InterPro" id="IPR050833">
    <property type="entry name" value="Poly_Biosynth_Transport"/>
</dbReference>
<dbReference type="EMBL" id="QSRK01000017">
    <property type="protein sequence ID" value="RGL12837.1"/>
    <property type="molecule type" value="Genomic_DNA"/>
</dbReference>
<feature type="transmembrane region" description="Helical" evidence="6">
    <location>
        <begin position="317"/>
        <end position="338"/>
    </location>
</feature>
<sequence length="510" mass="57835">MTVSRTKKSIINARTALVFYALNFLLSFFSRQAFIAHLGIEVLGLNTTVTSLLGFLNLAELGIGGAISFSLYRPLFRNDIQTINEIVSIQGWLYRKIAFVVMGGGILLMFFFPLIFSKSDLPLWYAYGSFLVLLTSALLGYFVNYRQIVLVADQKEYKITQSIQSIRLVKTSLQIVAISFLTNGYVYWLIIELLAAFITAAALNVVIKKECPYLHTAVSKGNIFKHKYPEIIKKTKQLFFHKIGSTVLGEISPLIIFAYSSLTLVAIYGNYMLIISCASLLFSTMFNSVTAGVGSLVAEGNRDKIKDFFYESFSVNFLFSVTVCFGLFCSIHSFVTLWVGEQYVLDNVVLYILIAILYIRLTRAVVGAFLSAYGLFQDVWATLVEAALNIICSIILGYYWGLTGVVLGVFISLFLMIFLWKTYFALKWGIGIKMLDYFRYYIRHLIVLGIVTGSLLKLFSLFPTVDLSWGNFIFYSMVKVSLFFILMFLCLYASCNGMKQFVKRLYKIWF</sequence>
<comment type="caution">
    <text evidence="7">The sequence shown here is derived from an EMBL/GenBank/DDBJ whole genome shotgun (WGS) entry which is preliminary data.</text>
</comment>
<feature type="transmembrane region" description="Helical" evidence="6">
    <location>
        <begin position="438"/>
        <end position="460"/>
    </location>
</feature>
<evidence type="ECO:0000313" key="8">
    <source>
        <dbReference type="Proteomes" id="UP000260795"/>
    </source>
</evidence>
<evidence type="ECO:0000256" key="4">
    <source>
        <dbReference type="ARBA" id="ARBA00022989"/>
    </source>
</evidence>
<reference evidence="7 8" key="1">
    <citation type="submission" date="2018-08" db="EMBL/GenBank/DDBJ databases">
        <title>A genome reference for cultivated species of the human gut microbiota.</title>
        <authorList>
            <person name="Zou Y."/>
            <person name="Xue W."/>
            <person name="Luo G."/>
        </authorList>
    </citation>
    <scope>NUCLEOTIDE SEQUENCE [LARGE SCALE GENOMIC DNA]</scope>
    <source>
        <strain evidence="7 8">TF08-13</strain>
    </source>
</reference>
<keyword evidence="7" id="KW-0813">Transport</keyword>
<dbReference type="GO" id="GO:0005886">
    <property type="term" value="C:plasma membrane"/>
    <property type="evidence" value="ECO:0007669"/>
    <property type="project" value="UniProtKB-SubCell"/>
</dbReference>
<dbReference type="RefSeq" id="WP_117681299.1">
    <property type="nucleotide sequence ID" value="NZ_QSRK01000017.1"/>
</dbReference>
<organism evidence="7 8">
    <name type="scientific">Bacteroides uniformis</name>
    <dbReference type="NCBI Taxonomy" id="820"/>
    <lineage>
        <taxon>Bacteria</taxon>
        <taxon>Pseudomonadati</taxon>
        <taxon>Bacteroidota</taxon>
        <taxon>Bacteroidia</taxon>
        <taxon>Bacteroidales</taxon>
        <taxon>Bacteroidaceae</taxon>
        <taxon>Bacteroides</taxon>
    </lineage>
</organism>
<proteinExistence type="predicted"/>
<feature type="transmembrane region" description="Helical" evidence="6">
    <location>
        <begin position="243"/>
        <end position="267"/>
    </location>
</feature>
<feature type="transmembrane region" description="Helical" evidence="6">
    <location>
        <begin position="17"/>
        <end position="40"/>
    </location>
</feature>